<dbReference type="InterPro" id="IPR051045">
    <property type="entry name" value="TonB-dependent_transducer"/>
</dbReference>
<proteinExistence type="predicted"/>
<evidence type="ECO:0000313" key="2">
    <source>
        <dbReference type="EMBL" id="MDJ1504356.1"/>
    </source>
</evidence>
<dbReference type="EMBL" id="JASJOU010000011">
    <property type="protein sequence ID" value="MDJ1504356.1"/>
    <property type="molecule type" value="Genomic_DNA"/>
</dbReference>
<feature type="domain" description="TonB C-terminal" evidence="1">
    <location>
        <begin position="84"/>
        <end position="150"/>
    </location>
</feature>
<accession>A0AAE3R5R1</accession>
<keyword evidence="3" id="KW-1185">Reference proteome</keyword>
<dbReference type="RefSeq" id="WP_314515555.1">
    <property type="nucleotide sequence ID" value="NZ_JASJOU010000011.1"/>
</dbReference>
<dbReference type="PANTHER" id="PTHR33446">
    <property type="entry name" value="PROTEIN TONB-RELATED"/>
    <property type="match status" value="1"/>
</dbReference>
<dbReference type="InterPro" id="IPR037682">
    <property type="entry name" value="TonB_C"/>
</dbReference>
<reference evidence="2" key="1">
    <citation type="submission" date="2023-05" db="EMBL/GenBank/DDBJ databases">
        <authorList>
            <person name="Zhang X."/>
        </authorList>
    </citation>
    <scope>NUCLEOTIDE SEQUENCE</scope>
    <source>
        <strain evidence="2">BD1B2-1</strain>
    </source>
</reference>
<dbReference type="SUPFAM" id="SSF74653">
    <property type="entry name" value="TolA/TonB C-terminal domain"/>
    <property type="match status" value="1"/>
</dbReference>
<dbReference type="AlphaFoldDB" id="A0AAE3R5R1"/>
<gene>
    <name evidence="2" type="ORF">QNI22_27095</name>
</gene>
<dbReference type="GO" id="GO:0098797">
    <property type="term" value="C:plasma membrane protein complex"/>
    <property type="evidence" value="ECO:0007669"/>
    <property type="project" value="TreeGrafter"/>
</dbReference>
<dbReference type="Gene3D" id="3.30.1150.10">
    <property type="match status" value="1"/>
</dbReference>
<protein>
    <submittedName>
        <fullName evidence="2">Energy transducer TonB</fullName>
    </submittedName>
</protein>
<dbReference type="GO" id="GO:0031992">
    <property type="term" value="F:energy transducer activity"/>
    <property type="evidence" value="ECO:0007669"/>
    <property type="project" value="TreeGrafter"/>
</dbReference>
<name>A0AAE3R5R1_9BACT</name>
<evidence type="ECO:0000259" key="1">
    <source>
        <dbReference type="Pfam" id="PF03544"/>
    </source>
</evidence>
<evidence type="ECO:0000313" key="3">
    <source>
        <dbReference type="Proteomes" id="UP001232063"/>
    </source>
</evidence>
<sequence length="150" mass="17625">MNDVLFILQFCIKKLFTYFVFMSYLVCSTDHSKDLPEDCPNYVDNITKRKIYTFVDTMPEYPGGQSELSHFFTMNFTYPNVKQFQGSIFMEFVIDTDGCVFNERIVNKDIRNLTLVDQEGLRVLRKMPNWKPGKCNGKAVPVRMIFPVRF</sequence>
<organism evidence="2 3">
    <name type="scientific">Xanthocytophaga agilis</name>
    <dbReference type="NCBI Taxonomy" id="3048010"/>
    <lineage>
        <taxon>Bacteria</taxon>
        <taxon>Pseudomonadati</taxon>
        <taxon>Bacteroidota</taxon>
        <taxon>Cytophagia</taxon>
        <taxon>Cytophagales</taxon>
        <taxon>Rhodocytophagaceae</taxon>
        <taxon>Xanthocytophaga</taxon>
    </lineage>
</organism>
<dbReference type="Pfam" id="PF03544">
    <property type="entry name" value="TonB_C"/>
    <property type="match status" value="1"/>
</dbReference>
<comment type="caution">
    <text evidence="2">The sequence shown here is derived from an EMBL/GenBank/DDBJ whole genome shotgun (WGS) entry which is preliminary data.</text>
</comment>
<dbReference type="GO" id="GO:0055085">
    <property type="term" value="P:transmembrane transport"/>
    <property type="evidence" value="ECO:0007669"/>
    <property type="project" value="InterPro"/>
</dbReference>
<dbReference type="PANTHER" id="PTHR33446:SF2">
    <property type="entry name" value="PROTEIN TONB"/>
    <property type="match status" value="1"/>
</dbReference>
<dbReference type="Proteomes" id="UP001232063">
    <property type="component" value="Unassembled WGS sequence"/>
</dbReference>